<sequence length="29" mass="3334">MAGACHSIWKPWAMYVHIGSEMRKGKGWD</sequence>
<organism evidence="1 2">
    <name type="scientific">Corchorus capsularis</name>
    <name type="common">Jute</name>
    <dbReference type="NCBI Taxonomy" id="210143"/>
    <lineage>
        <taxon>Eukaryota</taxon>
        <taxon>Viridiplantae</taxon>
        <taxon>Streptophyta</taxon>
        <taxon>Embryophyta</taxon>
        <taxon>Tracheophyta</taxon>
        <taxon>Spermatophyta</taxon>
        <taxon>Magnoliopsida</taxon>
        <taxon>eudicotyledons</taxon>
        <taxon>Gunneridae</taxon>
        <taxon>Pentapetalae</taxon>
        <taxon>rosids</taxon>
        <taxon>malvids</taxon>
        <taxon>Malvales</taxon>
        <taxon>Malvaceae</taxon>
        <taxon>Grewioideae</taxon>
        <taxon>Apeibeae</taxon>
        <taxon>Corchorus</taxon>
    </lineage>
</organism>
<dbReference type="AlphaFoldDB" id="A0A1R3FWQ0"/>
<name>A0A1R3FWQ0_COCAP</name>
<dbReference type="Gramene" id="OMO50273">
    <property type="protein sequence ID" value="OMO50273"/>
    <property type="gene ID" value="CCACVL1_30546"/>
</dbReference>
<keyword evidence="2" id="KW-1185">Reference proteome</keyword>
<gene>
    <name evidence="1" type="ORF">CCACVL1_30546</name>
</gene>
<dbReference type="Proteomes" id="UP000188268">
    <property type="component" value="Unassembled WGS sequence"/>
</dbReference>
<evidence type="ECO:0000313" key="1">
    <source>
        <dbReference type="EMBL" id="OMO50273.1"/>
    </source>
</evidence>
<dbReference type="EMBL" id="AWWV01016217">
    <property type="protein sequence ID" value="OMO50273.1"/>
    <property type="molecule type" value="Genomic_DNA"/>
</dbReference>
<evidence type="ECO:0000313" key="2">
    <source>
        <dbReference type="Proteomes" id="UP000188268"/>
    </source>
</evidence>
<comment type="caution">
    <text evidence="1">The sequence shown here is derived from an EMBL/GenBank/DDBJ whole genome shotgun (WGS) entry which is preliminary data.</text>
</comment>
<accession>A0A1R3FWQ0</accession>
<reference evidence="1 2" key="1">
    <citation type="submission" date="2013-09" db="EMBL/GenBank/DDBJ databases">
        <title>Corchorus capsularis genome sequencing.</title>
        <authorList>
            <person name="Alam M."/>
            <person name="Haque M.S."/>
            <person name="Islam M.S."/>
            <person name="Emdad E.M."/>
            <person name="Islam M.M."/>
            <person name="Ahmed B."/>
            <person name="Halim A."/>
            <person name="Hossen Q.M.M."/>
            <person name="Hossain M.Z."/>
            <person name="Ahmed R."/>
            <person name="Khan M.M."/>
            <person name="Islam R."/>
            <person name="Rashid M.M."/>
            <person name="Khan S.A."/>
            <person name="Rahman M.S."/>
            <person name="Alam M."/>
        </authorList>
    </citation>
    <scope>NUCLEOTIDE SEQUENCE [LARGE SCALE GENOMIC DNA]</scope>
    <source>
        <strain evidence="2">cv. CVL-1</strain>
        <tissue evidence="1">Whole seedling</tissue>
    </source>
</reference>
<proteinExistence type="predicted"/>
<protein>
    <submittedName>
        <fullName evidence="1">Uncharacterized protein</fullName>
    </submittedName>
</protein>